<dbReference type="InterPro" id="IPR032816">
    <property type="entry name" value="VTT_dom"/>
</dbReference>
<sequence length="242" mass="28106">MNKTKKVKITLGLFYLIVVASFLYFFLSKFTLEELTSYEFIKNNRDYFLSLKKNDLFSLSVAFLISTIFWVLMGGFGSPVALLGGFIFGKWLGLLIVILGMSFGATILYIMANYFFKDLVSEKFLPKFKNLEIKFKKSEFLYLLVYRFIGGIPFAFSNILPCIFNVKILYFFWATLLGIMPQIFLITSIGDGLENVIQQNLETPNFKDLIFSPEIYKPTIAFFLLVVISIFLRKFFYRNKIN</sequence>
<evidence type="ECO:0000256" key="5">
    <source>
        <dbReference type="ARBA" id="ARBA00023136"/>
    </source>
</evidence>
<protein>
    <recommendedName>
        <fullName evidence="6">TVP38/TMEM64 family membrane protein</fullName>
    </recommendedName>
</protein>
<evidence type="ECO:0000256" key="4">
    <source>
        <dbReference type="ARBA" id="ARBA00022989"/>
    </source>
</evidence>
<evidence type="ECO:0000256" key="1">
    <source>
        <dbReference type="ARBA" id="ARBA00004651"/>
    </source>
</evidence>
<evidence type="ECO:0000256" key="6">
    <source>
        <dbReference type="RuleBase" id="RU366058"/>
    </source>
</evidence>
<accession>A0ABX1T100</accession>
<feature type="transmembrane region" description="Helical" evidence="6">
    <location>
        <begin position="215"/>
        <end position="232"/>
    </location>
</feature>
<feature type="transmembrane region" description="Helical" evidence="6">
    <location>
        <begin position="7"/>
        <end position="27"/>
    </location>
</feature>
<dbReference type="Pfam" id="PF09335">
    <property type="entry name" value="VTT_dom"/>
    <property type="match status" value="1"/>
</dbReference>
<feature type="transmembrane region" description="Helical" evidence="6">
    <location>
        <begin position="56"/>
        <end position="84"/>
    </location>
</feature>
<feature type="transmembrane region" description="Helical" evidence="6">
    <location>
        <begin position="91"/>
        <end position="116"/>
    </location>
</feature>
<feature type="transmembrane region" description="Helical" evidence="6">
    <location>
        <begin position="140"/>
        <end position="161"/>
    </location>
</feature>
<evidence type="ECO:0000313" key="8">
    <source>
        <dbReference type="EMBL" id="NMN67159.1"/>
    </source>
</evidence>
<keyword evidence="2 6" id="KW-1003">Cell membrane</keyword>
<gene>
    <name evidence="8" type="ORF">VP91_00002980</name>
</gene>
<evidence type="ECO:0000256" key="2">
    <source>
        <dbReference type="ARBA" id="ARBA00022475"/>
    </source>
</evidence>
<name>A0ABX1T100_PELUQ</name>
<keyword evidence="9" id="KW-1185">Reference proteome</keyword>
<organism evidence="8 9">
    <name type="scientific">Pelagibacter ubique</name>
    <dbReference type="NCBI Taxonomy" id="198252"/>
    <lineage>
        <taxon>Bacteria</taxon>
        <taxon>Pseudomonadati</taxon>
        <taxon>Pseudomonadota</taxon>
        <taxon>Alphaproteobacteria</taxon>
        <taxon>Candidatus Pelagibacterales</taxon>
        <taxon>Candidatus Pelagibacteraceae</taxon>
        <taxon>Candidatus Pelagibacter</taxon>
    </lineage>
</organism>
<evidence type="ECO:0000259" key="7">
    <source>
        <dbReference type="Pfam" id="PF09335"/>
    </source>
</evidence>
<evidence type="ECO:0000256" key="3">
    <source>
        <dbReference type="ARBA" id="ARBA00022692"/>
    </source>
</evidence>
<dbReference type="Proteomes" id="UP001166004">
    <property type="component" value="Unassembled WGS sequence"/>
</dbReference>
<feature type="transmembrane region" description="Helical" evidence="6">
    <location>
        <begin position="168"/>
        <end position="189"/>
    </location>
</feature>
<keyword evidence="3 6" id="KW-0812">Transmembrane</keyword>
<comment type="similarity">
    <text evidence="6">Belongs to the TVP38/TMEM64 family.</text>
</comment>
<proteinExistence type="inferred from homology"/>
<reference evidence="8 9" key="1">
    <citation type="submission" date="2019-07" db="EMBL/GenBank/DDBJ databases">
        <title>SAR11 Genome Evolution.</title>
        <authorList>
            <person name="Giovannoni S."/>
        </authorList>
    </citation>
    <scope>NUCLEOTIDE SEQUENCE [LARGE SCALE GENOMIC DNA]</scope>
    <source>
        <strain evidence="8 9">HTCC9565</strain>
    </source>
</reference>
<keyword evidence="4 6" id="KW-1133">Transmembrane helix</keyword>
<comment type="subcellular location">
    <subcellularLocation>
        <location evidence="1 6">Cell membrane</location>
        <topology evidence="1 6">Multi-pass membrane protein</topology>
    </subcellularLocation>
</comment>
<evidence type="ECO:0000313" key="9">
    <source>
        <dbReference type="Proteomes" id="UP001166004"/>
    </source>
</evidence>
<comment type="caution">
    <text evidence="8">The sequence shown here is derived from an EMBL/GenBank/DDBJ whole genome shotgun (WGS) entry which is preliminary data.</text>
</comment>
<dbReference type="PANTHER" id="PTHR12677:SF59">
    <property type="entry name" value="GOLGI APPARATUS MEMBRANE PROTEIN TVP38-RELATED"/>
    <property type="match status" value="1"/>
</dbReference>
<dbReference type="EMBL" id="LANA01000001">
    <property type="protein sequence ID" value="NMN67159.1"/>
    <property type="molecule type" value="Genomic_DNA"/>
</dbReference>
<dbReference type="InterPro" id="IPR015414">
    <property type="entry name" value="TMEM64"/>
</dbReference>
<dbReference type="PANTHER" id="PTHR12677">
    <property type="entry name" value="GOLGI APPARATUS MEMBRANE PROTEIN TVP38-RELATED"/>
    <property type="match status" value="1"/>
</dbReference>
<feature type="domain" description="VTT" evidence="7">
    <location>
        <begin position="78"/>
        <end position="191"/>
    </location>
</feature>
<dbReference type="RefSeq" id="WP_169035669.1">
    <property type="nucleotide sequence ID" value="NZ_LANA01000001.1"/>
</dbReference>
<keyword evidence="5 6" id="KW-0472">Membrane</keyword>